<organism evidence="2 3">
    <name type="scientific">Paxillus rubicundulus Ve08.2h10</name>
    <dbReference type="NCBI Taxonomy" id="930991"/>
    <lineage>
        <taxon>Eukaryota</taxon>
        <taxon>Fungi</taxon>
        <taxon>Dikarya</taxon>
        <taxon>Basidiomycota</taxon>
        <taxon>Agaricomycotina</taxon>
        <taxon>Agaricomycetes</taxon>
        <taxon>Agaricomycetidae</taxon>
        <taxon>Boletales</taxon>
        <taxon>Paxilineae</taxon>
        <taxon>Paxillaceae</taxon>
        <taxon>Paxillus</taxon>
    </lineage>
</organism>
<proteinExistence type="predicted"/>
<feature type="compositionally biased region" description="Basic and acidic residues" evidence="1">
    <location>
        <begin position="228"/>
        <end position="242"/>
    </location>
</feature>
<evidence type="ECO:0000256" key="1">
    <source>
        <dbReference type="SAM" id="MobiDB-lite"/>
    </source>
</evidence>
<dbReference type="HOGENOM" id="CLU_054689_0_0_1"/>
<feature type="compositionally biased region" description="Basic and acidic residues" evidence="1">
    <location>
        <begin position="87"/>
        <end position="97"/>
    </location>
</feature>
<feature type="compositionally biased region" description="Low complexity" evidence="1">
    <location>
        <begin position="136"/>
        <end position="150"/>
    </location>
</feature>
<feature type="region of interest" description="Disordered" evidence="1">
    <location>
        <begin position="1"/>
        <end position="20"/>
    </location>
</feature>
<evidence type="ECO:0000313" key="3">
    <source>
        <dbReference type="Proteomes" id="UP000054538"/>
    </source>
</evidence>
<gene>
    <name evidence="2" type="ORF">PAXRUDRAFT_154549</name>
</gene>
<dbReference type="EMBL" id="KN825679">
    <property type="protein sequence ID" value="KIK82091.1"/>
    <property type="molecule type" value="Genomic_DNA"/>
</dbReference>
<accession>A0A0D0DCW7</accession>
<feature type="compositionally biased region" description="Basic residues" evidence="1">
    <location>
        <begin position="76"/>
        <end position="86"/>
    </location>
</feature>
<dbReference type="OrthoDB" id="2690876at2759"/>
<feature type="compositionally biased region" description="Polar residues" evidence="1">
    <location>
        <begin position="112"/>
        <end position="135"/>
    </location>
</feature>
<reference evidence="2 3" key="1">
    <citation type="submission" date="2014-04" db="EMBL/GenBank/DDBJ databases">
        <authorList>
            <consortium name="DOE Joint Genome Institute"/>
            <person name="Kuo A."/>
            <person name="Kohler A."/>
            <person name="Jargeat P."/>
            <person name="Nagy L.G."/>
            <person name="Floudas D."/>
            <person name="Copeland A."/>
            <person name="Barry K.W."/>
            <person name="Cichocki N."/>
            <person name="Veneault-Fourrey C."/>
            <person name="LaButti K."/>
            <person name="Lindquist E.A."/>
            <person name="Lipzen A."/>
            <person name="Lundell T."/>
            <person name="Morin E."/>
            <person name="Murat C."/>
            <person name="Sun H."/>
            <person name="Tunlid A."/>
            <person name="Henrissat B."/>
            <person name="Grigoriev I.V."/>
            <person name="Hibbett D.S."/>
            <person name="Martin F."/>
            <person name="Nordberg H.P."/>
            <person name="Cantor M.N."/>
            <person name="Hua S.X."/>
        </authorList>
    </citation>
    <scope>NUCLEOTIDE SEQUENCE [LARGE SCALE GENOMIC DNA]</scope>
    <source>
        <strain evidence="2 3">Ve08.2h10</strain>
    </source>
</reference>
<evidence type="ECO:0000313" key="2">
    <source>
        <dbReference type="EMBL" id="KIK82091.1"/>
    </source>
</evidence>
<feature type="non-terminal residue" evidence="2">
    <location>
        <position position="1"/>
    </location>
</feature>
<name>A0A0D0DCW7_9AGAM</name>
<dbReference type="AlphaFoldDB" id="A0A0D0DCW7"/>
<reference evidence="3" key="2">
    <citation type="submission" date="2015-01" db="EMBL/GenBank/DDBJ databases">
        <title>Evolutionary Origins and Diversification of the Mycorrhizal Mutualists.</title>
        <authorList>
            <consortium name="DOE Joint Genome Institute"/>
            <consortium name="Mycorrhizal Genomics Consortium"/>
            <person name="Kohler A."/>
            <person name="Kuo A."/>
            <person name="Nagy L.G."/>
            <person name="Floudas D."/>
            <person name="Copeland A."/>
            <person name="Barry K.W."/>
            <person name="Cichocki N."/>
            <person name="Veneault-Fourrey C."/>
            <person name="LaButti K."/>
            <person name="Lindquist E.A."/>
            <person name="Lipzen A."/>
            <person name="Lundell T."/>
            <person name="Morin E."/>
            <person name="Murat C."/>
            <person name="Riley R."/>
            <person name="Ohm R."/>
            <person name="Sun H."/>
            <person name="Tunlid A."/>
            <person name="Henrissat B."/>
            <person name="Grigoriev I.V."/>
            <person name="Hibbett D.S."/>
            <person name="Martin F."/>
        </authorList>
    </citation>
    <scope>NUCLEOTIDE SEQUENCE [LARGE SCALE GENOMIC DNA]</scope>
    <source>
        <strain evidence="3">Ve08.2h10</strain>
    </source>
</reference>
<feature type="compositionally biased region" description="Polar residues" evidence="1">
    <location>
        <begin position="246"/>
        <end position="264"/>
    </location>
</feature>
<dbReference type="InParanoid" id="A0A0D0DCW7"/>
<dbReference type="Proteomes" id="UP000054538">
    <property type="component" value="Unassembled WGS sequence"/>
</dbReference>
<protein>
    <submittedName>
        <fullName evidence="2">Uncharacterized protein</fullName>
    </submittedName>
</protein>
<keyword evidence="3" id="KW-1185">Reference proteome</keyword>
<feature type="region of interest" description="Disordered" evidence="1">
    <location>
        <begin position="28"/>
        <end position="273"/>
    </location>
</feature>
<sequence length="273" mass="28997">SDQWAIVDMGSAGLPLTATPPKVLAQNVPTAVALHTKSHNTPPPFPSSDHLTKPTPQPQSPQTSSIKSVRTPSTKYHPRQPARSHAHNPDYQRKAEGGAKAQGQVRSPPHTPSSDADPSLGDFSTLSYYASATNATTPTRVSRPSRTETSARPQEQTRRRLGRAVRNFVKQMLSPSSGAGGAAFGSKGKKGASELGARGRSAGRTKCRDALLPIGSTKQRRASEFAGGDERDKDSETPRSDDSGWTFASVSSCTGPVAGQQTHGGNRWSGLWH</sequence>